<evidence type="ECO:0000259" key="4">
    <source>
        <dbReference type="PROSITE" id="PS51186"/>
    </source>
</evidence>
<dbReference type="InterPro" id="IPR000182">
    <property type="entry name" value="GNAT_dom"/>
</dbReference>
<gene>
    <name evidence="5" type="ORF">SAMN04487946_11031</name>
</gene>
<evidence type="ECO:0000256" key="2">
    <source>
        <dbReference type="ARBA" id="ARBA00023315"/>
    </source>
</evidence>
<evidence type="ECO:0000256" key="1">
    <source>
        <dbReference type="ARBA" id="ARBA00022679"/>
    </source>
</evidence>
<proteinExistence type="predicted"/>
<dbReference type="PROSITE" id="PS51186">
    <property type="entry name" value="GNAT"/>
    <property type="match status" value="1"/>
</dbReference>
<dbReference type="Pfam" id="PF13673">
    <property type="entry name" value="Acetyltransf_10"/>
    <property type="match status" value="1"/>
</dbReference>
<evidence type="ECO:0000256" key="3">
    <source>
        <dbReference type="SAM" id="MobiDB-lite"/>
    </source>
</evidence>
<dbReference type="Proteomes" id="UP000199170">
    <property type="component" value="Unassembled WGS sequence"/>
</dbReference>
<accession>A0A1H3IJ28</accession>
<feature type="region of interest" description="Disordered" evidence="3">
    <location>
        <begin position="1"/>
        <end position="23"/>
    </location>
</feature>
<dbReference type="RefSeq" id="WP_089768431.1">
    <property type="nucleotide sequence ID" value="NZ_FNPB01000010.1"/>
</dbReference>
<feature type="domain" description="N-acetyltransferase" evidence="4">
    <location>
        <begin position="23"/>
        <end position="175"/>
    </location>
</feature>
<evidence type="ECO:0000313" key="5">
    <source>
        <dbReference type="EMBL" id="SDY27786.1"/>
    </source>
</evidence>
<organism evidence="5 6">
    <name type="scientific">Halobellus clavatus</name>
    <dbReference type="NCBI Taxonomy" id="660517"/>
    <lineage>
        <taxon>Archaea</taxon>
        <taxon>Methanobacteriati</taxon>
        <taxon>Methanobacteriota</taxon>
        <taxon>Stenosarchaea group</taxon>
        <taxon>Halobacteria</taxon>
        <taxon>Halobacteriales</taxon>
        <taxon>Haloferacaceae</taxon>
        <taxon>Halobellus</taxon>
    </lineage>
</organism>
<protein>
    <submittedName>
        <fullName evidence="5">Predicted N-acyltransferase, GNAT family</fullName>
    </submittedName>
</protein>
<dbReference type="AlphaFoldDB" id="A0A1H3IJ28"/>
<keyword evidence="2 5" id="KW-0012">Acyltransferase</keyword>
<dbReference type="GO" id="GO:0016747">
    <property type="term" value="F:acyltransferase activity, transferring groups other than amino-acyl groups"/>
    <property type="evidence" value="ECO:0007669"/>
    <property type="project" value="InterPro"/>
</dbReference>
<name>A0A1H3IJ28_9EURY</name>
<evidence type="ECO:0000313" key="6">
    <source>
        <dbReference type="Proteomes" id="UP000199170"/>
    </source>
</evidence>
<keyword evidence="6" id="KW-1185">Reference proteome</keyword>
<reference evidence="6" key="1">
    <citation type="submission" date="2016-10" db="EMBL/GenBank/DDBJ databases">
        <authorList>
            <person name="Varghese N."/>
            <person name="Submissions S."/>
        </authorList>
    </citation>
    <scope>NUCLEOTIDE SEQUENCE [LARGE SCALE GENOMIC DNA]</scope>
    <source>
        <strain evidence="6">CGMCC 1.10118</strain>
    </source>
</reference>
<dbReference type="CDD" id="cd04301">
    <property type="entry name" value="NAT_SF"/>
    <property type="match status" value="1"/>
</dbReference>
<dbReference type="OrthoDB" id="111868at2157"/>
<dbReference type="PANTHER" id="PTHR43877">
    <property type="entry name" value="AMINOALKYLPHOSPHONATE N-ACETYLTRANSFERASE-RELATED-RELATED"/>
    <property type="match status" value="1"/>
</dbReference>
<dbReference type="EMBL" id="FNPB01000010">
    <property type="protein sequence ID" value="SDY27786.1"/>
    <property type="molecule type" value="Genomic_DNA"/>
</dbReference>
<dbReference type="Gene3D" id="3.40.630.30">
    <property type="match status" value="1"/>
</dbReference>
<dbReference type="SUPFAM" id="SSF55729">
    <property type="entry name" value="Acyl-CoA N-acyltransferases (Nat)"/>
    <property type="match status" value="1"/>
</dbReference>
<dbReference type="InterPro" id="IPR016181">
    <property type="entry name" value="Acyl_CoA_acyltransferase"/>
</dbReference>
<dbReference type="STRING" id="660517.SAMN04487946_11031"/>
<keyword evidence="1 5" id="KW-0808">Transferase</keyword>
<dbReference type="InterPro" id="IPR050832">
    <property type="entry name" value="Bact_Acetyltransf"/>
</dbReference>
<sequence>MTPTDDSGDGPGDPPASADDPTGVFVVETDAQRRDAFSVRRTVFVDEQGVDEAIEYDEYDDPSAEATHFVAYDDGEPVGAARLRPAASDAHGDGGESDTAKAERVAVAAERRDEGWGRRIMRAVEDHARTEGFDRLALHAQTRVRAFYDKLGYEAHGAEFEEAGIPHIAMETALPDDT</sequence>